<dbReference type="RefSeq" id="XP_027194775.1">
    <property type="nucleotide sequence ID" value="XM_027338974.1"/>
</dbReference>
<name>A0A6P6XMR4_DERPT</name>
<evidence type="ECO:0000313" key="2">
    <source>
        <dbReference type="RefSeq" id="XP_027194775.1"/>
    </source>
</evidence>
<gene>
    <name evidence="2" type="primary">LOC113789438</name>
</gene>
<dbReference type="OrthoDB" id="6481145at2759"/>
<protein>
    <submittedName>
        <fullName evidence="2">Uncharacterized protein LOC113789438</fullName>
    </submittedName>
</protein>
<proteinExistence type="predicted"/>
<dbReference type="GeneID" id="113789438"/>
<dbReference type="InParanoid" id="A0A6P6XMR4"/>
<dbReference type="AlphaFoldDB" id="A0A6P6XMR4"/>
<evidence type="ECO:0000313" key="1">
    <source>
        <dbReference type="Proteomes" id="UP000515146"/>
    </source>
</evidence>
<keyword evidence="1" id="KW-1185">Reference proteome</keyword>
<dbReference type="Proteomes" id="UP000515146">
    <property type="component" value="Unplaced"/>
</dbReference>
<organism evidence="1 2">
    <name type="scientific">Dermatophagoides pteronyssinus</name>
    <name type="common">European house dust mite</name>
    <dbReference type="NCBI Taxonomy" id="6956"/>
    <lineage>
        <taxon>Eukaryota</taxon>
        <taxon>Metazoa</taxon>
        <taxon>Ecdysozoa</taxon>
        <taxon>Arthropoda</taxon>
        <taxon>Chelicerata</taxon>
        <taxon>Arachnida</taxon>
        <taxon>Acari</taxon>
        <taxon>Acariformes</taxon>
        <taxon>Sarcoptiformes</taxon>
        <taxon>Astigmata</taxon>
        <taxon>Psoroptidia</taxon>
        <taxon>Analgoidea</taxon>
        <taxon>Pyroglyphidae</taxon>
        <taxon>Dermatophagoidinae</taxon>
        <taxon>Dermatophagoides</taxon>
    </lineage>
</organism>
<sequence length="123" mass="14372">MANLLRTVYVRRAMMMNPTLFKYTAMRALSAAPAAKPNPHGWKSWKEIPDSALPPCPDPTNPLYELDQYKNIQKKRIWYQMNPHIPIYLREGTKDKIVVSLYAFMLFSLLSYEYYLIITKVAV</sequence>
<dbReference type="OMA" id="KKRIWYQ"/>
<reference evidence="2" key="1">
    <citation type="submission" date="2025-08" db="UniProtKB">
        <authorList>
            <consortium name="RefSeq"/>
        </authorList>
    </citation>
    <scope>IDENTIFICATION</scope>
    <source>
        <strain evidence="2">Airmid</strain>
    </source>
</reference>
<dbReference type="KEGG" id="dpte:113789438"/>
<accession>A0A6P6XMR4</accession>